<evidence type="ECO:0000256" key="1">
    <source>
        <dbReference type="SAM" id="MobiDB-lite"/>
    </source>
</evidence>
<comment type="caution">
    <text evidence="2">The sequence shown here is derived from an EMBL/GenBank/DDBJ whole genome shotgun (WGS) entry which is preliminary data.</text>
</comment>
<accession>A0A6A1WPN1</accession>
<name>A0A6A1WPN1_9ROSI</name>
<organism evidence="2 3">
    <name type="scientific">Morella rubra</name>
    <name type="common">Chinese bayberry</name>
    <dbReference type="NCBI Taxonomy" id="262757"/>
    <lineage>
        <taxon>Eukaryota</taxon>
        <taxon>Viridiplantae</taxon>
        <taxon>Streptophyta</taxon>
        <taxon>Embryophyta</taxon>
        <taxon>Tracheophyta</taxon>
        <taxon>Spermatophyta</taxon>
        <taxon>Magnoliopsida</taxon>
        <taxon>eudicotyledons</taxon>
        <taxon>Gunneridae</taxon>
        <taxon>Pentapetalae</taxon>
        <taxon>rosids</taxon>
        <taxon>fabids</taxon>
        <taxon>Fagales</taxon>
        <taxon>Myricaceae</taxon>
        <taxon>Morella</taxon>
    </lineage>
</organism>
<evidence type="ECO:0000313" key="3">
    <source>
        <dbReference type="Proteomes" id="UP000516437"/>
    </source>
</evidence>
<dbReference type="AlphaFoldDB" id="A0A6A1WPN1"/>
<feature type="region of interest" description="Disordered" evidence="1">
    <location>
        <begin position="1"/>
        <end position="76"/>
    </location>
</feature>
<dbReference type="EMBL" id="RXIC02000019">
    <property type="protein sequence ID" value="KAB1225708.1"/>
    <property type="molecule type" value="Genomic_DNA"/>
</dbReference>
<reference evidence="2 3" key="1">
    <citation type="journal article" date="2019" name="Plant Biotechnol. J.">
        <title>The red bayberry genome and genetic basis of sex determination.</title>
        <authorList>
            <person name="Jia H.M."/>
            <person name="Jia H.J."/>
            <person name="Cai Q.L."/>
            <person name="Wang Y."/>
            <person name="Zhao H.B."/>
            <person name="Yang W.F."/>
            <person name="Wang G.Y."/>
            <person name="Li Y.H."/>
            <person name="Zhan D.L."/>
            <person name="Shen Y.T."/>
            <person name="Niu Q.F."/>
            <person name="Chang L."/>
            <person name="Qiu J."/>
            <person name="Zhao L."/>
            <person name="Xie H.B."/>
            <person name="Fu W.Y."/>
            <person name="Jin J."/>
            <person name="Li X.W."/>
            <person name="Jiao Y."/>
            <person name="Zhou C.C."/>
            <person name="Tu T."/>
            <person name="Chai C.Y."/>
            <person name="Gao J.L."/>
            <person name="Fan L.J."/>
            <person name="van de Weg E."/>
            <person name="Wang J.Y."/>
            <person name="Gao Z.S."/>
        </authorList>
    </citation>
    <scope>NUCLEOTIDE SEQUENCE [LARGE SCALE GENOMIC DNA]</scope>
    <source>
        <tissue evidence="2">Leaves</tissue>
    </source>
</reference>
<keyword evidence="3" id="KW-1185">Reference proteome</keyword>
<gene>
    <name evidence="2" type="ORF">CJ030_MR1G008913</name>
</gene>
<sequence length="76" mass="8532">MGQETHSFETSSKTSSKLRHERRKRLLETAKTCPKQHSHKGGRHEEPKTADQPLQKRNQPPAGSCLQGDSSTIKIP</sequence>
<protein>
    <submittedName>
        <fullName evidence="2">Uncharacterized protein</fullName>
    </submittedName>
</protein>
<feature type="compositionally biased region" description="Basic residues" evidence="1">
    <location>
        <begin position="16"/>
        <end position="25"/>
    </location>
</feature>
<feature type="compositionally biased region" description="Polar residues" evidence="1">
    <location>
        <begin position="67"/>
        <end position="76"/>
    </location>
</feature>
<evidence type="ECO:0000313" key="2">
    <source>
        <dbReference type="EMBL" id="KAB1225708.1"/>
    </source>
</evidence>
<dbReference type="Proteomes" id="UP000516437">
    <property type="component" value="Chromosome 1"/>
</dbReference>
<proteinExistence type="predicted"/>
<feature type="compositionally biased region" description="Polar residues" evidence="1">
    <location>
        <begin position="1"/>
        <end position="15"/>
    </location>
</feature>